<proteinExistence type="inferred from homology"/>
<dbReference type="GO" id="GO:0016887">
    <property type="term" value="F:ATP hydrolysis activity"/>
    <property type="evidence" value="ECO:0007669"/>
    <property type="project" value="InterPro"/>
</dbReference>
<dbReference type="SMART" id="SM00382">
    <property type="entry name" value="AAA"/>
    <property type="match status" value="1"/>
</dbReference>
<evidence type="ECO:0000256" key="4">
    <source>
        <dbReference type="ARBA" id="ARBA00022840"/>
    </source>
</evidence>
<evidence type="ECO:0000259" key="5">
    <source>
        <dbReference type="PROSITE" id="PS50893"/>
    </source>
</evidence>
<organism evidence="6 7">
    <name type="scientific">Hungatella hathewayi</name>
    <dbReference type="NCBI Taxonomy" id="154046"/>
    <lineage>
        <taxon>Bacteria</taxon>
        <taxon>Bacillati</taxon>
        <taxon>Bacillota</taxon>
        <taxon>Clostridia</taxon>
        <taxon>Lachnospirales</taxon>
        <taxon>Lachnospiraceae</taxon>
        <taxon>Hungatella</taxon>
    </lineage>
</organism>
<dbReference type="InterPro" id="IPR003593">
    <property type="entry name" value="AAA+_ATPase"/>
</dbReference>
<keyword evidence="2" id="KW-0813">Transport</keyword>
<keyword evidence="4 6" id="KW-0067">ATP-binding</keyword>
<dbReference type="Pfam" id="PF00005">
    <property type="entry name" value="ABC_tran"/>
    <property type="match status" value="1"/>
</dbReference>
<dbReference type="InterPro" id="IPR027417">
    <property type="entry name" value="P-loop_NTPase"/>
</dbReference>
<accession>A0A3E2WFB6</accession>
<dbReference type="GeneID" id="93332568"/>
<dbReference type="SUPFAM" id="SSF52540">
    <property type="entry name" value="P-loop containing nucleoside triphosphate hydrolases"/>
    <property type="match status" value="1"/>
</dbReference>
<dbReference type="CDD" id="cd03230">
    <property type="entry name" value="ABC_DR_subfamily_A"/>
    <property type="match status" value="1"/>
</dbReference>
<evidence type="ECO:0000256" key="2">
    <source>
        <dbReference type="ARBA" id="ARBA00022448"/>
    </source>
</evidence>
<name>A0A3E2WFB6_9FIRM</name>
<dbReference type="Gene3D" id="3.40.50.300">
    <property type="entry name" value="P-loop containing nucleotide triphosphate hydrolases"/>
    <property type="match status" value="1"/>
</dbReference>
<evidence type="ECO:0000256" key="3">
    <source>
        <dbReference type="ARBA" id="ARBA00022741"/>
    </source>
</evidence>
<dbReference type="InterPro" id="IPR003439">
    <property type="entry name" value="ABC_transporter-like_ATP-bd"/>
</dbReference>
<comment type="similarity">
    <text evidence="1">Belongs to the ABC transporter superfamily.</text>
</comment>
<dbReference type="Proteomes" id="UP000261111">
    <property type="component" value="Unassembled WGS sequence"/>
</dbReference>
<protein>
    <submittedName>
        <fullName evidence="6">ABC transporter ATP-binding protein</fullName>
    </submittedName>
</protein>
<dbReference type="PROSITE" id="PS50893">
    <property type="entry name" value="ABC_TRANSPORTER_2"/>
    <property type="match status" value="1"/>
</dbReference>
<dbReference type="GO" id="GO:0005524">
    <property type="term" value="F:ATP binding"/>
    <property type="evidence" value="ECO:0007669"/>
    <property type="project" value="UniProtKB-KW"/>
</dbReference>
<gene>
    <name evidence="6" type="ORF">DWX41_20705</name>
</gene>
<dbReference type="AlphaFoldDB" id="A0A3E2WFB6"/>
<sequence>MIEVKNLVKKYGNHLAIDHLNFKIEKGKIYGFLGPNGAGKSTTMNIMTGYLGATEGEVLINGHDILKEPEEAKKHIGYLPELPPLYMEMTVQEYLDFAAELKGISKDKRESSVEEVLKLAKLMDVRSRLIRNLSKGYRQRVGLAQAMLGFPDIIILDEPTVGLDPKQIIEIRELIRKLAKDHTVILSSHILAEVREVCDYIMIISKGRLVASDTPDNLEHLMDESESVEILAKTEPSNLRDILNPIKDISGIKTEKRADGTTYAVLEVKDNKDIREQVFFAFAGAGCPLLMLNTNRASLEEIFLELTQGETGPKLLSAKREEDKTDAGDL</sequence>
<evidence type="ECO:0000313" key="6">
    <source>
        <dbReference type="EMBL" id="RGC25137.1"/>
    </source>
</evidence>
<evidence type="ECO:0000256" key="1">
    <source>
        <dbReference type="ARBA" id="ARBA00005417"/>
    </source>
</evidence>
<dbReference type="RefSeq" id="WP_025654614.1">
    <property type="nucleotide sequence ID" value="NZ_QVIA01000033.1"/>
</dbReference>
<keyword evidence="3" id="KW-0547">Nucleotide-binding</keyword>
<feature type="domain" description="ABC transporter" evidence="5">
    <location>
        <begin position="2"/>
        <end position="231"/>
    </location>
</feature>
<comment type="caution">
    <text evidence="6">The sequence shown here is derived from an EMBL/GenBank/DDBJ whole genome shotgun (WGS) entry which is preliminary data.</text>
</comment>
<reference evidence="6 7" key="1">
    <citation type="submission" date="2018-08" db="EMBL/GenBank/DDBJ databases">
        <title>A genome reference for cultivated species of the human gut microbiota.</title>
        <authorList>
            <person name="Zou Y."/>
            <person name="Xue W."/>
            <person name="Luo G."/>
        </authorList>
    </citation>
    <scope>NUCLEOTIDE SEQUENCE [LARGE SCALE GENOMIC DNA]</scope>
    <source>
        <strain evidence="6 7">AF19-21</strain>
    </source>
</reference>
<dbReference type="PANTHER" id="PTHR43335">
    <property type="entry name" value="ABC TRANSPORTER, ATP-BINDING PROTEIN"/>
    <property type="match status" value="1"/>
</dbReference>
<dbReference type="PANTHER" id="PTHR43335:SF4">
    <property type="entry name" value="ABC TRANSPORTER, ATP-BINDING PROTEIN"/>
    <property type="match status" value="1"/>
</dbReference>
<dbReference type="EMBL" id="QVIA01000033">
    <property type="protein sequence ID" value="RGC25137.1"/>
    <property type="molecule type" value="Genomic_DNA"/>
</dbReference>
<evidence type="ECO:0000313" key="7">
    <source>
        <dbReference type="Proteomes" id="UP000261111"/>
    </source>
</evidence>